<evidence type="ECO:0000256" key="4">
    <source>
        <dbReference type="PROSITE-ProRule" id="PRU00169"/>
    </source>
</evidence>
<dbReference type="EMBL" id="JAENGP010000002">
    <property type="protein sequence ID" value="MBK1780194.1"/>
    <property type="molecule type" value="Genomic_DNA"/>
</dbReference>
<name>A0ABS1EC63_9BURK</name>
<dbReference type="InterPro" id="IPR001789">
    <property type="entry name" value="Sig_transdc_resp-reg_receiver"/>
</dbReference>
<evidence type="ECO:0000313" key="8">
    <source>
        <dbReference type="EMBL" id="MBK1780194.1"/>
    </source>
</evidence>
<dbReference type="SUPFAM" id="SSF52172">
    <property type="entry name" value="CheY-like"/>
    <property type="match status" value="1"/>
</dbReference>
<dbReference type="Pfam" id="PF00486">
    <property type="entry name" value="Trans_reg_C"/>
    <property type="match status" value="1"/>
</dbReference>
<dbReference type="Gene3D" id="1.10.10.10">
    <property type="entry name" value="Winged helix-like DNA-binding domain superfamily/Winged helix DNA-binding domain"/>
    <property type="match status" value="1"/>
</dbReference>
<dbReference type="InterPro" id="IPR001867">
    <property type="entry name" value="OmpR/PhoB-type_DNA-bd"/>
</dbReference>
<dbReference type="RefSeq" id="WP_200233651.1">
    <property type="nucleotide sequence ID" value="NZ_JAENGP010000002.1"/>
</dbReference>
<keyword evidence="9" id="KW-1185">Reference proteome</keyword>
<keyword evidence="1 4" id="KW-0597">Phosphoprotein</keyword>
<sequence length="241" mass="27139">MLIASLEDDPLQAQYIAHTLADAGFQSKHFATGKDLLVALKKSENFDLLLLDWELPDISGKDIVIWIRANLGNQPPVIFLTNRNQDHDLVHGLNAGADDYLTKPFKAPELIARIKAMLRRNNVENTLSTIKLDPYVLNPQTREITLHGEPVQLAPKEFDLAYLFFGNIGRLFSRDAISTSIWNREIPATSRTLDTHLSNIRQKLHINPENGVRIVSSYALGYRMELININNRSDSITASKA</sequence>
<evidence type="ECO:0000259" key="6">
    <source>
        <dbReference type="PROSITE" id="PS50110"/>
    </source>
</evidence>
<dbReference type="InterPro" id="IPR039420">
    <property type="entry name" value="WalR-like"/>
</dbReference>
<dbReference type="PANTHER" id="PTHR48111">
    <property type="entry name" value="REGULATOR OF RPOS"/>
    <property type="match status" value="1"/>
</dbReference>
<dbReference type="PANTHER" id="PTHR48111:SF40">
    <property type="entry name" value="PHOSPHATE REGULON TRANSCRIPTIONAL REGULATORY PROTEIN PHOB"/>
    <property type="match status" value="1"/>
</dbReference>
<reference evidence="8 9" key="1">
    <citation type="submission" date="2020-12" db="EMBL/GenBank/DDBJ databases">
        <authorList>
            <person name="Lu T."/>
            <person name="Wang Q."/>
            <person name="Han X."/>
        </authorList>
    </citation>
    <scope>NUCLEOTIDE SEQUENCE [LARGE SCALE GENOMIC DNA]</scope>
    <source>
        <strain evidence="8 9">WQ 585</strain>
    </source>
</reference>
<dbReference type="Proteomes" id="UP000635316">
    <property type="component" value="Unassembled WGS sequence"/>
</dbReference>
<evidence type="ECO:0000256" key="5">
    <source>
        <dbReference type="PROSITE-ProRule" id="PRU01091"/>
    </source>
</evidence>
<evidence type="ECO:0000313" key="9">
    <source>
        <dbReference type="Proteomes" id="UP000635316"/>
    </source>
</evidence>
<evidence type="ECO:0000256" key="2">
    <source>
        <dbReference type="ARBA" id="ARBA00023012"/>
    </source>
</evidence>
<keyword evidence="2" id="KW-0902">Two-component regulatory system</keyword>
<dbReference type="PROSITE" id="PS50110">
    <property type="entry name" value="RESPONSE_REGULATORY"/>
    <property type="match status" value="1"/>
</dbReference>
<dbReference type="InterPro" id="IPR011006">
    <property type="entry name" value="CheY-like_superfamily"/>
</dbReference>
<protein>
    <submittedName>
        <fullName evidence="8">Response regulator transcription factor</fullName>
    </submittedName>
</protein>
<accession>A0ABS1EC63</accession>
<feature type="domain" description="OmpR/PhoB-type" evidence="7">
    <location>
        <begin position="127"/>
        <end position="226"/>
    </location>
</feature>
<evidence type="ECO:0000259" key="7">
    <source>
        <dbReference type="PROSITE" id="PS51755"/>
    </source>
</evidence>
<dbReference type="CDD" id="cd00383">
    <property type="entry name" value="trans_reg_C"/>
    <property type="match status" value="1"/>
</dbReference>
<feature type="DNA-binding region" description="OmpR/PhoB-type" evidence="5">
    <location>
        <begin position="127"/>
        <end position="226"/>
    </location>
</feature>
<dbReference type="PROSITE" id="PS51755">
    <property type="entry name" value="OMPR_PHOB"/>
    <property type="match status" value="1"/>
</dbReference>
<evidence type="ECO:0000256" key="1">
    <source>
        <dbReference type="ARBA" id="ARBA00022553"/>
    </source>
</evidence>
<feature type="modified residue" description="4-aspartylphosphate" evidence="4">
    <location>
        <position position="52"/>
    </location>
</feature>
<dbReference type="Pfam" id="PF00072">
    <property type="entry name" value="Response_reg"/>
    <property type="match status" value="1"/>
</dbReference>
<feature type="domain" description="Response regulatory" evidence="6">
    <location>
        <begin position="2"/>
        <end position="118"/>
    </location>
</feature>
<proteinExistence type="predicted"/>
<gene>
    <name evidence="8" type="ORF">JHL22_03090</name>
</gene>
<comment type="caution">
    <text evidence="8">The sequence shown here is derived from an EMBL/GenBank/DDBJ whole genome shotgun (WGS) entry which is preliminary data.</text>
</comment>
<dbReference type="Gene3D" id="3.40.50.2300">
    <property type="match status" value="1"/>
</dbReference>
<organism evidence="8 9">
    <name type="scientific">Advenella mandrilli</name>
    <dbReference type="NCBI Taxonomy" id="2800330"/>
    <lineage>
        <taxon>Bacteria</taxon>
        <taxon>Pseudomonadati</taxon>
        <taxon>Pseudomonadota</taxon>
        <taxon>Betaproteobacteria</taxon>
        <taxon>Burkholderiales</taxon>
        <taxon>Alcaligenaceae</taxon>
    </lineage>
</organism>
<dbReference type="Gene3D" id="6.10.250.690">
    <property type="match status" value="1"/>
</dbReference>
<keyword evidence="3 5" id="KW-0238">DNA-binding</keyword>
<dbReference type="InterPro" id="IPR036388">
    <property type="entry name" value="WH-like_DNA-bd_sf"/>
</dbReference>
<evidence type="ECO:0000256" key="3">
    <source>
        <dbReference type="ARBA" id="ARBA00023125"/>
    </source>
</evidence>
<dbReference type="SMART" id="SM00862">
    <property type="entry name" value="Trans_reg_C"/>
    <property type="match status" value="1"/>
</dbReference>
<dbReference type="SMART" id="SM00448">
    <property type="entry name" value="REC"/>
    <property type="match status" value="1"/>
</dbReference>